<proteinExistence type="predicted"/>
<reference evidence="1 2" key="1">
    <citation type="submission" date="2020-08" db="EMBL/GenBank/DDBJ databases">
        <title>Genomic Encyclopedia of Type Strains, Phase IV (KMG-IV): sequencing the most valuable type-strain genomes for metagenomic binning, comparative biology and taxonomic classification.</title>
        <authorList>
            <person name="Goeker M."/>
        </authorList>
    </citation>
    <scope>NUCLEOTIDE SEQUENCE [LARGE SCALE GENOMIC DNA]</scope>
    <source>
        <strain evidence="1 2">DSM 12706</strain>
    </source>
</reference>
<dbReference type="Proteomes" id="UP000542353">
    <property type="component" value="Unassembled WGS sequence"/>
</dbReference>
<dbReference type="EMBL" id="JACHIH010000019">
    <property type="protein sequence ID" value="MBB5048319.1"/>
    <property type="molecule type" value="Genomic_DNA"/>
</dbReference>
<accession>A0A7W8DZF9</accession>
<name>A0A7W8DZF9_9BRAD</name>
<evidence type="ECO:0000313" key="1">
    <source>
        <dbReference type="EMBL" id="MBB5048319.1"/>
    </source>
</evidence>
<keyword evidence="2" id="KW-1185">Reference proteome</keyword>
<dbReference type="AlphaFoldDB" id="A0A7W8DZF9"/>
<organism evidence="1 2">
    <name type="scientific">Rhodopseudomonas rhenobacensis</name>
    <dbReference type="NCBI Taxonomy" id="87461"/>
    <lineage>
        <taxon>Bacteria</taxon>
        <taxon>Pseudomonadati</taxon>
        <taxon>Pseudomonadota</taxon>
        <taxon>Alphaproteobacteria</taxon>
        <taxon>Hyphomicrobiales</taxon>
        <taxon>Nitrobacteraceae</taxon>
        <taxon>Rhodopseudomonas</taxon>
    </lineage>
</organism>
<gene>
    <name evidence="1" type="ORF">HNR60_003082</name>
</gene>
<sequence length="30" mass="3388">MNMFRSYDFQRAGALVDRALNLPAVDIESS</sequence>
<comment type="caution">
    <text evidence="1">The sequence shown here is derived from an EMBL/GenBank/DDBJ whole genome shotgun (WGS) entry which is preliminary data.</text>
</comment>
<evidence type="ECO:0000313" key="2">
    <source>
        <dbReference type="Proteomes" id="UP000542353"/>
    </source>
</evidence>
<protein>
    <submittedName>
        <fullName evidence="1">Uncharacterized protein</fullName>
    </submittedName>
</protein>